<keyword evidence="2" id="KW-1185">Reference proteome</keyword>
<reference evidence="1" key="1">
    <citation type="submission" date="2018-10" db="EMBL/GenBank/DDBJ databases">
        <title>Schaedlerella arabinophila gen. nov. sp. nov., isolated from the mouse intestinal tract and comparative analysis with the genome of the closely related altered Schaedler flora strain ASF502.</title>
        <authorList>
            <person name="Miyake S."/>
            <person name="Soh M."/>
            <person name="Seedorf H."/>
        </authorList>
    </citation>
    <scope>NUCLEOTIDE SEQUENCE [LARGE SCALE GENOMIC DNA]</scope>
    <source>
        <strain evidence="1">DSM 106076</strain>
    </source>
</reference>
<comment type="caution">
    <text evidence="1">The sequence shown here is derived from an EMBL/GenBank/DDBJ whole genome shotgun (WGS) entry which is preliminary data.</text>
</comment>
<dbReference type="Proteomes" id="UP000274920">
    <property type="component" value="Unassembled WGS sequence"/>
</dbReference>
<gene>
    <name evidence="1" type="ORF">EBB54_11760</name>
</gene>
<evidence type="ECO:0000313" key="1">
    <source>
        <dbReference type="EMBL" id="RRK31973.1"/>
    </source>
</evidence>
<evidence type="ECO:0000313" key="2">
    <source>
        <dbReference type="Proteomes" id="UP000274920"/>
    </source>
</evidence>
<name>A0A426DH94_9FIRM</name>
<dbReference type="EMBL" id="RHJS01000002">
    <property type="protein sequence ID" value="RRK31973.1"/>
    <property type="molecule type" value="Genomic_DNA"/>
</dbReference>
<organism evidence="1 2">
    <name type="scientific">Schaedlerella arabinosiphila</name>
    <dbReference type="NCBI Taxonomy" id="2044587"/>
    <lineage>
        <taxon>Bacteria</taxon>
        <taxon>Bacillati</taxon>
        <taxon>Bacillota</taxon>
        <taxon>Clostridia</taxon>
        <taxon>Lachnospirales</taxon>
        <taxon>Lachnospiraceae</taxon>
        <taxon>Schaedlerella</taxon>
    </lineage>
</organism>
<sequence length="59" mass="6502">MRPAGGVLRTAEDFPQRSRFCQSSQGKLHFPYAGLRQLPLCGLAARKHLALQAVPVQQV</sequence>
<proteinExistence type="predicted"/>
<dbReference type="AlphaFoldDB" id="A0A426DH94"/>
<accession>A0A426DH94</accession>
<protein>
    <submittedName>
        <fullName evidence="1">Uncharacterized protein</fullName>
    </submittedName>
</protein>